<evidence type="ECO:0000256" key="1">
    <source>
        <dbReference type="SAM" id="SignalP"/>
    </source>
</evidence>
<evidence type="ECO:0000313" key="3">
    <source>
        <dbReference type="Proteomes" id="UP001206572"/>
    </source>
</evidence>
<comment type="caution">
    <text evidence="2">The sequence shown here is derived from an EMBL/GenBank/DDBJ whole genome shotgun (WGS) entry which is preliminary data.</text>
</comment>
<dbReference type="EMBL" id="JANUHA010000009">
    <property type="protein sequence ID" value="MCS0597417.1"/>
    <property type="molecule type" value="Genomic_DNA"/>
</dbReference>
<accession>A0ABT2AME2</accession>
<proteinExistence type="predicted"/>
<evidence type="ECO:0000313" key="2">
    <source>
        <dbReference type="EMBL" id="MCS0597417.1"/>
    </source>
</evidence>
<protein>
    <submittedName>
        <fullName evidence="2">Uncharacterized protein</fullName>
    </submittedName>
</protein>
<sequence length="138" mass="15334">MRLQSLALAATLLLVAADAAAQSPASDYPATGQMSSVQVTAPPRGQRVLDADPDAVSGQYRLSNGWKLEVNPGYSGIWTRIDRQRPMRLSAVSKDTYVSHDGNVWMRFDVERDEMVMRYVPQSRLAEIIEVRATLAQR</sequence>
<keyword evidence="3" id="KW-1185">Reference proteome</keyword>
<feature type="signal peptide" evidence="1">
    <location>
        <begin position="1"/>
        <end position="21"/>
    </location>
</feature>
<reference evidence="2 3" key="1">
    <citation type="submission" date="2022-08" db="EMBL/GenBank/DDBJ databases">
        <title>Reclassification of Massilia species as members of the genera Telluria, Duganella, Pseudoduganella, Mokoshia gen. nov. and Zemynaea gen. nov. using orthogonal and non-orthogonal genome-based approaches.</title>
        <authorList>
            <person name="Bowman J.P."/>
        </authorList>
    </citation>
    <scope>NUCLEOTIDE SEQUENCE [LARGE SCALE GENOMIC DNA]</scope>
    <source>
        <strain evidence="2 3">JCM 31661</strain>
    </source>
</reference>
<organism evidence="2 3">
    <name type="scientific">Massilia agri</name>
    <dbReference type="NCBI Taxonomy" id="1886785"/>
    <lineage>
        <taxon>Bacteria</taxon>
        <taxon>Pseudomonadati</taxon>
        <taxon>Pseudomonadota</taxon>
        <taxon>Betaproteobacteria</taxon>
        <taxon>Burkholderiales</taxon>
        <taxon>Oxalobacteraceae</taxon>
        <taxon>Telluria group</taxon>
        <taxon>Massilia</taxon>
    </lineage>
</organism>
<name>A0ABT2AME2_9BURK</name>
<keyword evidence="1" id="KW-0732">Signal</keyword>
<gene>
    <name evidence="2" type="ORF">NX780_13790</name>
</gene>
<dbReference type="Proteomes" id="UP001206572">
    <property type="component" value="Unassembled WGS sequence"/>
</dbReference>
<dbReference type="RefSeq" id="WP_258828444.1">
    <property type="nucleotide sequence ID" value="NZ_JANUHA010000009.1"/>
</dbReference>
<feature type="chain" id="PRO_5047411202" evidence="1">
    <location>
        <begin position="22"/>
        <end position="138"/>
    </location>
</feature>